<feature type="transmembrane region" description="Helical" evidence="1">
    <location>
        <begin position="368"/>
        <end position="389"/>
    </location>
</feature>
<keyword evidence="3" id="KW-1185">Reference proteome</keyword>
<accession>A0A1C3WY59</accession>
<feature type="transmembrane region" description="Helical" evidence="1">
    <location>
        <begin position="299"/>
        <end position="319"/>
    </location>
</feature>
<feature type="transmembrane region" description="Helical" evidence="1">
    <location>
        <begin position="188"/>
        <end position="210"/>
    </location>
</feature>
<keyword evidence="1" id="KW-0812">Transmembrane</keyword>
<dbReference type="RefSeq" id="WP_092716872.1">
    <property type="nucleotide sequence ID" value="NZ_FMAG01000008.1"/>
</dbReference>
<proteinExistence type="predicted"/>
<evidence type="ECO:0000313" key="3">
    <source>
        <dbReference type="Proteomes" id="UP000199101"/>
    </source>
</evidence>
<evidence type="ECO:0000256" key="1">
    <source>
        <dbReference type="SAM" id="Phobius"/>
    </source>
</evidence>
<keyword evidence="1" id="KW-0472">Membrane</keyword>
<dbReference type="Proteomes" id="UP000199101">
    <property type="component" value="Unassembled WGS sequence"/>
</dbReference>
<feature type="transmembrane region" description="Helical" evidence="1">
    <location>
        <begin position="146"/>
        <end position="167"/>
    </location>
</feature>
<dbReference type="STRING" id="410764.GA0061103_6618"/>
<feature type="transmembrane region" description="Helical" evidence="1">
    <location>
        <begin position="222"/>
        <end position="244"/>
    </location>
</feature>
<feature type="transmembrane region" description="Helical" evidence="1">
    <location>
        <begin position="60"/>
        <end position="78"/>
    </location>
</feature>
<keyword evidence="1" id="KW-1133">Transmembrane helix</keyword>
<dbReference type="OrthoDB" id="3802671at2"/>
<feature type="transmembrane region" description="Helical" evidence="1">
    <location>
        <begin position="90"/>
        <end position="112"/>
    </location>
</feature>
<name>A0A1C3WY59_9HYPH</name>
<protein>
    <submittedName>
        <fullName evidence="2">Uncharacterized protein</fullName>
    </submittedName>
</protein>
<evidence type="ECO:0000313" key="2">
    <source>
        <dbReference type="EMBL" id="SCB44929.1"/>
    </source>
</evidence>
<reference evidence="3" key="1">
    <citation type="submission" date="2016-08" db="EMBL/GenBank/DDBJ databases">
        <authorList>
            <person name="Varghese N."/>
            <person name="Submissions Spin"/>
        </authorList>
    </citation>
    <scope>NUCLEOTIDE SEQUENCE [LARGE SCALE GENOMIC DNA]</scope>
    <source>
        <strain evidence="3">HAMBI 2975</strain>
    </source>
</reference>
<dbReference type="AlphaFoldDB" id="A0A1C3WY59"/>
<gene>
    <name evidence="2" type="ORF">GA0061103_6618</name>
</gene>
<organism evidence="2 3">
    <name type="scientific">Rhizobium multihospitium</name>
    <dbReference type="NCBI Taxonomy" id="410764"/>
    <lineage>
        <taxon>Bacteria</taxon>
        <taxon>Pseudomonadati</taxon>
        <taxon>Pseudomonadota</taxon>
        <taxon>Alphaproteobacteria</taxon>
        <taxon>Hyphomicrobiales</taxon>
        <taxon>Rhizobiaceae</taxon>
        <taxon>Rhizobium/Agrobacterium group</taxon>
        <taxon>Rhizobium</taxon>
    </lineage>
</organism>
<dbReference type="EMBL" id="FMAG01000008">
    <property type="protein sequence ID" value="SCB44929.1"/>
    <property type="molecule type" value="Genomic_DNA"/>
</dbReference>
<sequence>MDSAGGRGRSVRLATSSSVLATGGSIATMRVMTVLSQDTRPPLRLLFRLPSLTLQLLWRFWPQLMALWLLGLIGNSLLNELAVMIGRLNALAGLSTLALVVLLKLVIIVALFETVRPGLPSLDAASRVAAARPETDTGDSPATPGFTSILALTLVPFFAYYAAWGFLGDTVREYSRLSLDLMLFGESYNPLKFGGSAWLLVSVAVAWVVRRFAKFMHARSKAPIWAVIIVVCEANWAFIGLFVISTWQDDIRSWIAKLPETIGHFLGFLNPVGDAAAATILPPTAEDASFSFSRQMRGLFLYALYPVVWLTLAALVYGYDINGERPLTEGRLARAVSRWQSLPKAIRDFISHFIAGTAKRYRALAEGVGLTLGSGLGLMLSVILLYRLLDWGSAWAWYGTSRLIGPYDLPLWQMIAQAISLFFGSPSAPGDGVLIMPIKICLLAAALEIGFAQGREWRRGGS</sequence>